<name>A0A964TDX7_9FLAO</name>
<accession>A0A964TDX7</accession>
<dbReference type="Gene3D" id="3.10.180.10">
    <property type="entry name" value="2,3-Dihydroxybiphenyl 1,2-Dioxygenase, domain 1"/>
    <property type="match status" value="1"/>
</dbReference>
<dbReference type="CDD" id="cd07247">
    <property type="entry name" value="SgaA_N_like"/>
    <property type="match status" value="1"/>
</dbReference>
<dbReference type="Proteomes" id="UP000667650">
    <property type="component" value="Unassembled WGS sequence"/>
</dbReference>
<dbReference type="InterPro" id="IPR029068">
    <property type="entry name" value="Glyas_Bleomycin-R_OHBP_Dase"/>
</dbReference>
<dbReference type="InterPro" id="IPR052164">
    <property type="entry name" value="Anthracycline_SecMetBiosynth"/>
</dbReference>
<dbReference type="InterPro" id="IPR004360">
    <property type="entry name" value="Glyas_Fos-R_dOase_dom"/>
</dbReference>
<dbReference type="PANTHER" id="PTHR33993">
    <property type="entry name" value="GLYOXALASE-RELATED"/>
    <property type="match status" value="1"/>
</dbReference>
<dbReference type="AlphaFoldDB" id="A0A964TDX7"/>
<dbReference type="PANTHER" id="PTHR33993:SF1">
    <property type="entry name" value="GLYOXALASE FAMILY PROTEIN"/>
    <property type="match status" value="1"/>
</dbReference>
<dbReference type="InterPro" id="IPR037523">
    <property type="entry name" value="VOC_core"/>
</dbReference>
<comment type="caution">
    <text evidence="2">The sequence shown here is derived from an EMBL/GenBank/DDBJ whole genome shotgun (WGS) entry which is preliminary data.</text>
</comment>
<keyword evidence="3" id="KW-1185">Reference proteome</keyword>
<evidence type="ECO:0000313" key="3">
    <source>
        <dbReference type="Proteomes" id="UP000667650"/>
    </source>
</evidence>
<dbReference type="EMBL" id="JAAABI010000007">
    <property type="protein sequence ID" value="NAY93147.1"/>
    <property type="molecule type" value="Genomic_DNA"/>
</dbReference>
<protein>
    <submittedName>
        <fullName evidence="2">VOC family protein</fullName>
    </submittedName>
</protein>
<organism evidence="2 3">
    <name type="scientific">Flagellimonas ochracea</name>
    <dbReference type="NCBI Taxonomy" id="2696472"/>
    <lineage>
        <taxon>Bacteria</taxon>
        <taxon>Pseudomonadati</taxon>
        <taxon>Bacteroidota</taxon>
        <taxon>Flavobacteriia</taxon>
        <taxon>Flavobacteriales</taxon>
        <taxon>Flavobacteriaceae</taxon>
        <taxon>Flagellimonas</taxon>
    </lineage>
</organism>
<dbReference type="Pfam" id="PF00903">
    <property type="entry name" value="Glyoxalase"/>
    <property type="match status" value="1"/>
</dbReference>
<dbReference type="SUPFAM" id="SSF54593">
    <property type="entry name" value="Glyoxalase/Bleomycin resistance protein/Dihydroxybiphenyl dioxygenase"/>
    <property type="match status" value="1"/>
</dbReference>
<sequence>MRMKNTVIDYVEFKAKDLHKIKEFYASAFGWKFTDYGPGYTAFAQSGIEGGFQSANEGEDIVNGVLVVLYHEDLVAIKERVMESGGIIVKDIFSFPGGRRFHFTDPSGNELAIWSDK</sequence>
<reference evidence="2" key="1">
    <citation type="submission" date="2020-01" db="EMBL/GenBank/DDBJ databases">
        <title>Muricauda ochracea sp. nov., isolated from a tidal flat of Garorim bay in Korea.</title>
        <authorList>
            <person name="Kim D."/>
            <person name="Yoo Y."/>
            <person name="Kim J.-J."/>
        </authorList>
    </citation>
    <scope>NUCLEOTIDE SEQUENCE</scope>
    <source>
        <strain evidence="2">JGD-17</strain>
    </source>
</reference>
<gene>
    <name evidence="2" type="ORF">GTQ34_14625</name>
</gene>
<proteinExistence type="predicted"/>
<dbReference type="PROSITE" id="PS51819">
    <property type="entry name" value="VOC"/>
    <property type="match status" value="1"/>
</dbReference>
<feature type="domain" description="VOC" evidence="1">
    <location>
        <begin position="7"/>
        <end position="116"/>
    </location>
</feature>
<evidence type="ECO:0000259" key="1">
    <source>
        <dbReference type="PROSITE" id="PS51819"/>
    </source>
</evidence>
<evidence type="ECO:0000313" key="2">
    <source>
        <dbReference type="EMBL" id="NAY93147.1"/>
    </source>
</evidence>